<keyword evidence="1" id="KW-1133">Transmembrane helix</keyword>
<evidence type="ECO:0000313" key="3">
    <source>
        <dbReference type="Proteomes" id="UP001239462"/>
    </source>
</evidence>
<keyword evidence="3" id="KW-1185">Reference proteome</keyword>
<sequence length="119" mass="12700">MTRKLSAFYCDESGAIVSVEAVFLATIVVVGLLVAFTAIRDGVVEELADTASGVQEINQSYELRGVVGRSAQTAGAGFEDHSDYLYGQRDACVIFNIPPGNSEGKWDVTDYGGRVVFGN</sequence>
<organism evidence="2 3">
    <name type="scientific">Roseiconus lacunae</name>
    <dbReference type="NCBI Taxonomy" id="2605694"/>
    <lineage>
        <taxon>Bacteria</taxon>
        <taxon>Pseudomonadati</taxon>
        <taxon>Planctomycetota</taxon>
        <taxon>Planctomycetia</taxon>
        <taxon>Pirellulales</taxon>
        <taxon>Pirellulaceae</taxon>
        <taxon>Roseiconus</taxon>
    </lineage>
</organism>
<dbReference type="EMBL" id="JASZZN010000012">
    <property type="protein sequence ID" value="MDM4017207.1"/>
    <property type="molecule type" value="Genomic_DNA"/>
</dbReference>
<keyword evidence="1" id="KW-0472">Membrane</keyword>
<feature type="transmembrane region" description="Helical" evidence="1">
    <location>
        <begin position="15"/>
        <end position="39"/>
    </location>
</feature>
<evidence type="ECO:0008006" key="4">
    <source>
        <dbReference type="Google" id="ProtNLM"/>
    </source>
</evidence>
<evidence type="ECO:0000256" key="1">
    <source>
        <dbReference type="SAM" id="Phobius"/>
    </source>
</evidence>
<protein>
    <recommendedName>
        <fullName evidence="4">Branched-chain amino acid aminotransferase</fullName>
    </recommendedName>
</protein>
<dbReference type="Proteomes" id="UP001239462">
    <property type="component" value="Unassembled WGS sequence"/>
</dbReference>
<evidence type="ECO:0000313" key="2">
    <source>
        <dbReference type="EMBL" id="MDM4017207.1"/>
    </source>
</evidence>
<comment type="caution">
    <text evidence="2">The sequence shown here is derived from an EMBL/GenBank/DDBJ whole genome shotgun (WGS) entry which is preliminary data.</text>
</comment>
<gene>
    <name evidence="2" type="ORF">QTN89_17305</name>
</gene>
<reference evidence="2 3" key="1">
    <citation type="submission" date="2023-06" db="EMBL/GenBank/DDBJ databases">
        <title>Roseiconus lacunae JC819 isolated from Gulf of Mannar region, Tamil Nadu.</title>
        <authorList>
            <person name="Pk S."/>
            <person name="Ch S."/>
            <person name="Ch V.R."/>
        </authorList>
    </citation>
    <scope>NUCLEOTIDE SEQUENCE [LARGE SCALE GENOMIC DNA]</scope>
    <source>
        <strain evidence="2 3">JC819</strain>
    </source>
</reference>
<dbReference type="RefSeq" id="WP_289164661.1">
    <property type="nucleotide sequence ID" value="NZ_JASZZN010000012.1"/>
</dbReference>
<accession>A0ABT7PL30</accession>
<name>A0ABT7PL30_9BACT</name>
<keyword evidence="1" id="KW-0812">Transmembrane</keyword>
<proteinExistence type="predicted"/>